<evidence type="ECO:0000313" key="2">
    <source>
        <dbReference type="EMBL" id="OCH95313.1"/>
    </source>
</evidence>
<keyword evidence="3" id="KW-1185">Reference proteome</keyword>
<feature type="compositionally biased region" description="Low complexity" evidence="1">
    <location>
        <begin position="235"/>
        <end position="252"/>
    </location>
</feature>
<evidence type="ECO:0000256" key="1">
    <source>
        <dbReference type="SAM" id="MobiDB-lite"/>
    </source>
</evidence>
<evidence type="ECO:0000313" key="3">
    <source>
        <dbReference type="Proteomes" id="UP000250043"/>
    </source>
</evidence>
<sequence>MASSHSLSSNGSSWPTIYAPPPTQDVSLQQMPCVFVTPPEEELEHNPPWCYFNAAEVTKNGPNMSLNMDVLDVALSLHQQRDNRAPAFHRSLSNDSRDTIIMPRRGDELPRAEGESRRRSRSHVLDEDVVEVMKVRRNEGMSDVGDVGGQTLKKSKTFRARASQAFRSIKNAGKQSRRASAADLTKPESHTPDATTAEGTTEHETVPRPNTPNLARRKSLQLSQLFAFSQNTRTASSSSEEPARSPSPSSPRTLHHQSMPLFTNPQSSHSKRLRPSPSLEDYGDDPSAAASSAGPTLSKRKSFRHRISALELHNIFSRNNAQPQSPQEEQLDTCMTEGDSSEVLVDVLPASESRGFSTDSAETACSSASSATAAARSSASGTGRAEPDSNEDLEMRLDSFHFDSLHFDPDEF</sequence>
<feature type="compositionally biased region" description="Low complexity" evidence="1">
    <location>
        <begin position="357"/>
        <end position="384"/>
    </location>
</feature>
<feature type="region of interest" description="Disordered" evidence="1">
    <location>
        <begin position="230"/>
        <end position="301"/>
    </location>
</feature>
<dbReference type="OrthoDB" id="3066311at2759"/>
<feature type="region of interest" description="Disordered" evidence="1">
    <location>
        <begin position="166"/>
        <end position="213"/>
    </location>
</feature>
<proteinExistence type="predicted"/>
<feature type="compositionally biased region" description="Polar residues" evidence="1">
    <location>
        <begin position="316"/>
        <end position="328"/>
    </location>
</feature>
<dbReference type="EMBL" id="KV722337">
    <property type="protein sequence ID" value="OCH95313.1"/>
    <property type="molecule type" value="Genomic_DNA"/>
</dbReference>
<name>A0A8E2DTB3_9APHY</name>
<reference evidence="2 3" key="1">
    <citation type="submission" date="2016-07" db="EMBL/GenBank/DDBJ databases">
        <title>Draft genome of the white-rot fungus Obba rivulosa 3A-2.</title>
        <authorList>
            <consortium name="DOE Joint Genome Institute"/>
            <person name="Miettinen O."/>
            <person name="Riley R."/>
            <person name="Acob R."/>
            <person name="Barry K."/>
            <person name="Cullen D."/>
            <person name="De Vries R."/>
            <person name="Hainaut M."/>
            <person name="Hatakka A."/>
            <person name="Henrissat B."/>
            <person name="Hilden K."/>
            <person name="Kuo R."/>
            <person name="Labutti K."/>
            <person name="Lipzen A."/>
            <person name="Makela M.R."/>
            <person name="Sandor L."/>
            <person name="Spatafora J.W."/>
            <person name="Grigoriev I.V."/>
            <person name="Hibbett D.S."/>
        </authorList>
    </citation>
    <scope>NUCLEOTIDE SEQUENCE [LARGE SCALE GENOMIC DNA]</scope>
    <source>
        <strain evidence="2 3">3A-2</strain>
    </source>
</reference>
<feature type="region of interest" description="Disordered" evidence="1">
    <location>
        <begin position="316"/>
        <end position="335"/>
    </location>
</feature>
<organism evidence="2 3">
    <name type="scientific">Obba rivulosa</name>
    <dbReference type="NCBI Taxonomy" id="1052685"/>
    <lineage>
        <taxon>Eukaryota</taxon>
        <taxon>Fungi</taxon>
        <taxon>Dikarya</taxon>
        <taxon>Basidiomycota</taxon>
        <taxon>Agaricomycotina</taxon>
        <taxon>Agaricomycetes</taxon>
        <taxon>Polyporales</taxon>
        <taxon>Gelatoporiaceae</taxon>
        <taxon>Obba</taxon>
    </lineage>
</organism>
<feature type="region of interest" description="Disordered" evidence="1">
    <location>
        <begin position="354"/>
        <end position="390"/>
    </location>
</feature>
<protein>
    <submittedName>
        <fullName evidence="2">Uncharacterized protein</fullName>
    </submittedName>
</protein>
<feature type="region of interest" description="Disordered" evidence="1">
    <location>
        <begin position="104"/>
        <end position="123"/>
    </location>
</feature>
<feature type="region of interest" description="Disordered" evidence="1">
    <location>
        <begin position="1"/>
        <end position="23"/>
    </location>
</feature>
<dbReference type="Proteomes" id="UP000250043">
    <property type="component" value="Unassembled WGS sequence"/>
</dbReference>
<gene>
    <name evidence="2" type="ORF">OBBRIDRAFT_788507</name>
</gene>
<accession>A0A8E2DTB3</accession>
<dbReference type="AlphaFoldDB" id="A0A8E2DTB3"/>
<feature type="compositionally biased region" description="Low complexity" evidence="1">
    <location>
        <begin position="1"/>
        <end position="13"/>
    </location>
</feature>